<proteinExistence type="predicted"/>
<dbReference type="WBParaSite" id="RSKR_0000096300.1">
    <property type="protein sequence ID" value="RSKR_0000096300.1"/>
    <property type="gene ID" value="RSKR_0000096300"/>
</dbReference>
<reference evidence="2" key="1">
    <citation type="submission" date="2016-11" db="UniProtKB">
        <authorList>
            <consortium name="WormBaseParasite"/>
        </authorList>
    </citation>
    <scope>IDENTIFICATION</scope>
    <source>
        <strain evidence="2">KR3021</strain>
    </source>
</reference>
<dbReference type="Proteomes" id="UP000095286">
    <property type="component" value="Unplaced"/>
</dbReference>
<sequence length="287" mass="33569">MDSTFFGLNEFAIYKNNNTETLSSKYEYEFTFPFEKIEDTKALTLMFQKYWYHSITVSVLYFVAIKALQKIMENRKPFELKYPLFLWNLALAIFSILGTVRFSEDFLHNWFNHGFTYSICHSCNPESVAAFWSLAFCASKVVELGDTLFIILKKKPLIFLHYYHHAAVLIYTVHSGAEHTSSGQAYILMNFFVHSLMYFYLALQTLRLFKMPKYVSMTLTTLQLIQMVIGVSTTLYVYYIKTKLGVPCQQSIPNIYFAIAIYLSFGILFVNFFINAYCVKQRKSKMQ</sequence>
<protein>
    <submittedName>
        <fullName evidence="2">Elongation of very long chain fatty acids protein</fullName>
    </submittedName>
</protein>
<accession>A0AC35TI83</accession>
<name>A0AC35TI83_9BILA</name>
<evidence type="ECO:0000313" key="2">
    <source>
        <dbReference type="WBParaSite" id="RSKR_0000096300.1"/>
    </source>
</evidence>
<evidence type="ECO:0000313" key="1">
    <source>
        <dbReference type="Proteomes" id="UP000095286"/>
    </source>
</evidence>
<organism evidence="1 2">
    <name type="scientific">Rhabditophanes sp. KR3021</name>
    <dbReference type="NCBI Taxonomy" id="114890"/>
    <lineage>
        <taxon>Eukaryota</taxon>
        <taxon>Metazoa</taxon>
        <taxon>Ecdysozoa</taxon>
        <taxon>Nematoda</taxon>
        <taxon>Chromadorea</taxon>
        <taxon>Rhabditida</taxon>
        <taxon>Tylenchina</taxon>
        <taxon>Panagrolaimomorpha</taxon>
        <taxon>Strongyloidoidea</taxon>
        <taxon>Alloionematidae</taxon>
        <taxon>Rhabditophanes</taxon>
    </lineage>
</organism>